<dbReference type="InterPro" id="IPR041273">
    <property type="entry name" value="NAT_N"/>
</dbReference>
<dbReference type="Gene3D" id="3.40.630.120">
    <property type="match status" value="1"/>
</dbReference>
<dbReference type="GeneID" id="42857850"/>
<feature type="domain" description="GNAT-like C-terminal" evidence="2">
    <location>
        <begin position="175"/>
        <end position="384"/>
    </location>
</feature>
<sequence length="430" mass="49628">MTEFARLTAQFELSGFPEGLDALYDQYAVDYQPHALMRRGLIGELCARFDAGTQNERRLFEALDEIEGNPELLKLSNFLVNDMCAARHRLDLDDYQAMEPKKGVAHADLFSCLLLFACIEPSMQRMEKLGMPLECYEKTPFSPARRQLEKMRETGDGRVADFPWDMNFYTCSLFPMGRFNFIPFRLDDPIQVFRKGKETVAFFTEPRRIRRDGMLDGVNGQYDPEAFDIRYEEKDGVVTGWPICPAGTVEPQPRSIALSEWEMVLQKGDILMGFHIPGGAGYDPQHLRDDCLACYEFFRKWFPEIEIKGFGSESWLYDPHLAMLLEGRGNIAMMQRQMYIYPIESGDGQVWRELYHGKRSPDEIELKSRLQKAAAAYMETGGRFTPCSMFVLAQDLSRIEQEPLYAEENVYKAVWEQMRQPLCVQEGNKT</sequence>
<dbReference type="RefSeq" id="WP_050006094.1">
    <property type="nucleotide sequence ID" value="NZ_DAWBJP010000021.1"/>
</dbReference>
<evidence type="ECO:0008006" key="5">
    <source>
        <dbReference type="Google" id="ProtNLM"/>
    </source>
</evidence>
<name>A0A0W7TNY1_9FIRM</name>
<feature type="domain" description="N-acyltransferase N-terminal" evidence="1">
    <location>
        <begin position="44"/>
        <end position="171"/>
    </location>
</feature>
<dbReference type="Pfam" id="PF18164">
    <property type="entry name" value="GNAT_C"/>
    <property type="match status" value="1"/>
</dbReference>
<dbReference type="Pfam" id="PF18082">
    <property type="entry name" value="NAT_N"/>
    <property type="match status" value="1"/>
</dbReference>
<proteinExistence type="predicted"/>
<reference evidence="3 4" key="1">
    <citation type="submission" date="2015-10" db="EMBL/GenBank/DDBJ databases">
        <title>A novel member of the family Ruminococcaceae isolated from human faeces.</title>
        <authorList>
            <person name="Shkoporov A.N."/>
            <person name="Chaplin A.V."/>
            <person name="Motuzova O.V."/>
            <person name="Kafarskaia L.I."/>
            <person name="Efimov B.A."/>
        </authorList>
    </citation>
    <scope>NUCLEOTIDE SEQUENCE [LARGE SCALE GENOMIC DNA]</scope>
    <source>
        <strain evidence="3 4">668</strain>
    </source>
</reference>
<evidence type="ECO:0000313" key="3">
    <source>
        <dbReference type="EMBL" id="KUE75521.1"/>
    </source>
</evidence>
<comment type="caution">
    <text evidence="3">The sequence shown here is derived from an EMBL/GenBank/DDBJ whole genome shotgun (WGS) entry which is preliminary data.</text>
</comment>
<organism evidence="3 4">
    <name type="scientific">Ruthenibacterium lactatiformans</name>
    <dbReference type="NCBI Taxonomy" id="1550024"/>
    <lineage>
        <taxon>Bacteria</taxon>
        <taxon>Bacillati</taxon>
        <taxon>Bacillota</taxon>
        <taxon>Clostridia</taxon>
        <taxon>Eubacteriales</taxon>
        <taxon>Oscillospiraceae</taxon>
        <taxon>Ruthenibacterium</taxon>
    </lineage>
</organism>
<dbReference type="EMBL" id="LMUA01000020">
    <property type="protein sequence ID" value="KUE75521.1"/>
    <property type="molecule type" value="Genomic_DNA"/>
</dbReference>
<dbReference type="InterPro" id="IPR041644">
    <property type="entry name" value="GNAT_C"/>
</dbReference>
<dbReference type="AlphaFoldDB" id="A0A0W7TNY1"/>
<evidence type="ECO:0000259" key="1">
    <source>
        <dbReference type="Pfam" id="PF18082"/>
    </source>
</evidence>
<dbReference type="Proteomes" id="UP000053433">
    <property type="component" value="Unassembled WGS sequence"/>
</dbReference>
<accession>A0A0W7TNY1</accession>
<evidence type="ECO:0000313" key="4">
    <source>
        <dbReference type="Proteomes" id="UP000053433"/>
    </source>
</evidence>
<evidence type="ECO:0000259" key="2">
    <source>
        <dbReference type="Pfam" id="PF18164"/>
    </source>
</evidence>
<gene>
    <name evidence="3" type="ORF">ASJ35_13460</name>
</gene>
<protein>
    <recommendedName>
        <fullName evidence="5">GNAT-like C-terminal domain-containing protein</fullName>
    </recommendedName>
</protein>